<dbReference type="AlphaFoldDB" id="A0A7W7ISS5"/>
<evidence type="ECO:0000256" key="1">
    <source>
        <dbReference type="ARBA" id="ARBA00022603"/>
    </source>
</evidence>
<dbReference type="Gene3D" id="3.40.50.150">
    <property type="entry name" value="Vaccinia Virus protein VP39"/>
    <property type="match status" value="1"/>
</dbReference>
<name>A0A7W7ISS5_9CAUL</name>
<dbReference type="GO" id="GO:0032259">
    <property type="term" value="P:methylation"/>
    <property type="evidence" value="ECO:0007669"/>
    <property type="project" value="UniProtKB-KW"/>
</dbReference>
<reference evidence="4 5" key="1">
    <citation type="submission" date="2020-08" db="EMBL/GenBank/DDBJ databases">
        <title>Functional genomics of gut bacteria from endangered species of beetles.</title>
        <authorList>
            <person name="Carlos-Shanley C."/>
        </authorList>
    </citation>
    <scope>NUCLEOTIDE SEQUENCE [LARGE SCALE GENOMIC DNA]</scope>
    <source>
        <strain evidence="4 5">S00123</strain>
    </source>
</reference>
<gene>
    <name evidence="4" type="ORF">HNP32_003631</name>
</gene>
<dbReference type="GO" id="GO:0030798">
    <property type="term" value="F:trans-aconitate 2-methyltransferase activity"/>
    <property type="evidence" value="ECO:0007669"/>
    <property type="project" value="UniProtKB-EC"/>
</dbReference>
<organism evidence="4 5">
    <name type="scientific">Brevundimonas bullata</name>
    <dbReference type="NCBI Taxonomy" id="13160"/>
    <lineage>
        <taxon>Bacteria</taxon>
        <taxon>Pseudomonadati</taxon>
        <taxon>Pseudomonadota</taxon>
        <taxon>Alphaproteobacteria</taxon>
        <taxon>Caulobacterales</taxon>
        <taxon>Caulobacteraceae</taxon>
        <taxon>Brevundimonas</taxon>
    </lineage>
</organism>
<dbReference type="Pfam" id="PF13649">
    <property type="entry name" value="Methyltransf_25"/>
    <property type="match status" value="1"/>
</dbReference>
<dbReference type="PANTHER" id="PTHR43861:SF1">
    <property type="entry name" value="TRANS-ACONITATE 2-METHYLTRANSFERASE"/>
    <property type="match status" value="1"/>
</dbReference>
<feature type="domain" description="Methyltransferase" evidence="3">
    <location>
        <begin position="40"/>
        <end position="129"/>
    </location>
</feature>
<proteinExistence type="predicted"/>
<dbReference type="PANTHER" id="PTHR43861">
    <property type="entry name" value="TRANS-ACONITATE 2-METHYLTRANSFERASE-RELATED"/>
    <property type="match status" value="1"/>
</dbReference>
<protein>
    <submittedName>
        <fullName evidence="4">Trans-aconitate 2-methyltransferase</fullName>
        <ecNumber evidence="4">2.1.1.144</ecNumber>
    </submittedName>
</protein>
<comment type="caution">
    <text evidence="4">The sequence shown here is derived from an EMBL/GenBank/DDBJ whole genome shotgun (WGS) entry which is preliminary data.</text>
</comment>
<evidence type="ECO:0000313" key="5">
    <source>
        <dbReference type="Proteomes" id="UP000539957"/>
    </source>
</evidence>
<keyword evidence="2 4" id="KW-0808">Transferase</keyword>
<dbReference type="EMBL" id="JACHKY010000009">
    <property type="protein sequence ID" value="MBB4799870.1"/>
    <property type="molecule type" value="Genomic_DNA"/>
</dbReference>
<keyword evidence="1 4" id="KW-0489">Methyltransferase</keyword>
<dbReference type="Proteomes" id="UP000539957">
    <property type="component" value="Unassembled WGS sequence"/>
</dbReference>
<evidence type="ECO:0000256" key="2">
    <source>
        <dbReference type="ARBA" id="ARBA00022679"/>
    </source>
</evidence>
<sequence length="263" mass="28758">MSDASLVWDPHQYNRFEAQRDRAALDLLVRLPEDFAPAEIWDLGCGTGQHAALLKRRHPNAHVHGMDASAAMLEQARALSADVDWSVGDIASWRPEQSADLILANASLQWLPDHAALFAHLAEALAPGGLLAVQMPMAWETRHHTIMRETAAEGPWASVLTGVDTIAPLLAAEAYYEALAPLCDDIDIWSTTYLHVLAGDKAVLEWMKGTALRPYLTALAGDPAMQEAFRGALGARLSSAFPRRADGATLLPFPRLFLVARRR</sequence>
<dbReference type="RefSeq" id="WP_184273915.1">
    <property type="nucleotide sequence ID" value="NZ_JACHKY010000009.1"/>
</dbReference>
<accession>A0A7W7ISS5</accession>
<dbReference type="InterPro" id="IPR041698">
    <property type="entry name" value="Methyltransf_25"/>
</dbReference>
<dbReference type="CDD" id="cd02440">
    <property type="entry name" value="AdoMet_MTases"/>
    <property type="match status" value="1"/>
</dbReference>
<dbReference type="InterPro" id="IPR029063">
    <property type="entry name" value="SAM-dependent_MTases_sf"/>
</dbReference>
<dbReference type="InterPro" id="IPR023149">
    <property type="entry name" value="Trans_acon_MeTrfase_C"/>
</dbReference>
<dbReference type="SUPFAM" id="SSF53335">
    <property type="entry name" value="S-adenosyl-L-methionine-dependent methyltransferases"/>
    <property type="match status" value="1"/>
</dbReference>
<evidence type="ECO:0000313" key="4">
    <source>
        <dbReference type="EMBL" id="MBB4799870.1"/>
    </source>
</evidence>
<keyword evidence="5" id="KW-1185">Reference proteome</keyword>
<dbReference type="EC" id="2.1.1.144" evidence="4"/>
<dbReference type="Gene3D" id="1.10.150.290">
    <property type="entry name" value="S-adenosyl-L-methionine-dependent methyltransferases"/>
    <property type="match status" value="1"/>
</dbReference>
<evidence type="ECO:0000259" key="3">
    <source>
        <dbReference type="Pfam" id="PF13649"/>
    </source>
</evidence>